<dbReference type="InterPro" id="IPR009057">
    <property type="entry name" value="Homeodomain-like_sf"/>
</dbReference>
<dbReference type="InterPro" id="IPR025662">
    <property type="entry name" value="Sigma_54_int_dom_ATP-bd_1"/>
</dbReference>
<dbReference type="SUPFAM" id="SSF46689">
    <property type="entry name" value="Homeodomain-like"/>
    <property type="match status" value="1"/>
</dbReference>
<dbReference type="Pfam" id="PF00158">
    <property type="entry name" value="Sigma54_activat"/>
    <property type="match status" value="1"/>
</dbReference>
<dbReference type="InterPro" id="IPR035965">
    <property type="entry name" value="PAS-like_dom_sf"/>
</dbReference>
<dbReference type="Proteomes" id="UP000198623">
    <property type="component" value="Unassembled WGS sequence"/>
</dbReference>
<organism evidence="6 7">
    <name type="scientific">Neptunomonas qingdaonensis</name>
    <dbReference type="NCBI Taxonomy" id="1045558"/>
    <lineage>
        <taxon>Bacteria</taxon>
        <taxon>Pseudomonadati</taxon>
        <taxon>Pseudomonadota</taxon>
        <taxon>Gammaproteobacteria</taxon>
        <taxon>Oceanospirillales</taxon>
        <taxon>Oceanospirillaceae</taxon>
        <taxon>Neptunomonas</taxon>
    </lineage>
</organism>
<dbReference type="STRING" id="1045558.SAMN05216175_103234"/>
<evidence type="ECO:0000256" key="1">
    <source>
        <dbReference type="ARBA" id="ARBA00022741"/>
    </source>
</evidence>
<keyword evidence="2" id="KW-0067">ATP-binding</keyword>
<name>A0A1I2P1Y7_9GAMM</name>
<dbReference type="InterPro" id="IPR003593">
    <property type="entry name" value="AAA+_ATPase"/>
</dbReference>
<protein>
    <submittedName>
        <fullName evidence="6">Transcriptional regulator of acetoin/glycerol metabolism</fullName>
    </submittedName>
</protein>
<feature type="domain" description="Sigma-54 factor interaction" evidence="5">
    <location>
        <begin position="343"/>
        <end position="568"/>
    </location>
</feature>
<dbReference type="InterPro" id="IPR058031">
    <property type="entry name" value="AAA_lid_NorR"/>
</dbReference>
<dbReference type="EMBL" id="FOOU01000003">
    <property type="protein sequence ID" value="SFG10255.1"/>
    <property type="molecule type" value="Genomic_DNA"/>
</dbReference>
<dbReference type="SUPFAM" id="SSF55785">
    <property type="entry name" value="PYP-like sensor domain (PAS domain)"/>
    <property type="match status" value="1"/>
</dbReference>
<dbReference type="AlphaFoldDB" id="A0A1I2P1Y7"/>
<keyword evidence="4" id="KW-0804">Transcription</keyword>
<dbReference type="InterPro" id="IPR002197">
    <property type="entry name" value="HTH_Fis"/>
</dbReference>
<evidence type="ECO:0000313" key="7">
    <source>
        <dbReference type="Proteomes" id="UP000198623"/>
    </source>
</evidence>
<dbReference type="GO" id="GO:0043565">
    <property type="term" value="F:sequence-specific DNA binding"/>
    <property type="evidence" value="ECO:0007669"/>
    <property type="project" value="InterPro"/>
</dbReference>
<dbReference type="GO" id="GO:0005524">
    <property type="term" value="F:ATP binding"/>
    <property type="evidence" value="ECO:0007669"/>
    <property type="project" value="UniProtKB-KW"/>
</dbReference>
<reference evidence="7" key="1">
    <citation type="submission" date="2016-10" db="EMBL/GenBank/DDBJ databases">
        <authorList>
            <person name="Varghese N."/>
            <person name="Submissions S."/>
        </authorList>
    </citation>
    <scope>NUCLEOTIDE SEQUENCE [LARGE SCALE GENOMIC DNA]</scope>
    <source>
        <strain evidence="7">CGMCC 1.10971</strain>
    </source>
</reference>
<dbReference type="InterPro" id="IPR027417">
    <property type="entry name" value="P-loop_NTPase"/>
</dbReference>
<accession>A0A1I2P1Y7</accession>
<keyword evidence="7" id="KW-1185">Reference proteome</keyword>
<dbReference type="CDD" id="cd00009">
    <property type="entry name" value="AAA"/>
    <property type="match status" value="1"/>
</dbReference>
<sequence>MPYKLEQRIYSDPLHDAQRARERLLLEGELPSGFLRAQIEASWQRSLKAGVRFKDPLVAQQSSACDVLELKENHQTLISMAAPEMDHLSRQFNRDKGMVILANDQATILSLLGDRRSLNNAGSYALQSGACWSEDTRGTNALGTAVVDAKPVMINGNEHFLDGVSCFSCTSSPIMGVNGQLLGVLDLTTEANEQHIQGNMSAVQLAARNIENRLFISHFQEHVIIAFHSRSEYLHSAWQGLIAIDLEGNILALNEQACQLLKKSRENLLNLPIETITGQAPTVLLNQLLRNNGATLQLRDVVLYCELLHFPRQLKGLPARKESFAKDARKLKRQANHPSLQKVGAEHPRLAKALRMALKGIDHDLPVLLNGETGTGKEVVARALHNQSQRADKPFIAVNCAAIPEGLIESELFGYREGAFTGSRKGGMVGRFQQANSGTLFLDEIGDMPLALQARLLRVLQERKVSPLGGGEEVDLDIALICATHRDIKTLVKEDTFREDLYYRLNGVGVQLPALRARSDLDVLIADLLSRMGAAHLKIHDEVLAMFRQYAWPGNIRQLEMVMKAAVAFLDEGEKEITIDHLTDDFIEELNTNSSSGRAATIKVTELELIRNTLEQCEGNVSATATTLGISRATIYRKLRECEA</sequence>
<dbReference type="GO" id="GO:0006355">
    <property type="term" value="P:regulation of DNA-templated transcription"/>
    <property type="evidence" value="ECO:0007669"/>
    <property type="project" value="InterPro"/>
</dbReference>
<dbReference type="SMART" id="SM00382">
    <property type="entry name" value="AAA"/>
    <property type="match status" value="1"/>
</dbReference>
<proteinExistence type="predicted"/>
<dbReference type="PANTHER" id="PTHR32071">
    <property type="entry name" value="TRANSCRIPTIONAL REGULATORY PROTEIN"/>
    <property type="match status" value="1"/>
</dbReference>
<evidence type="ECO:0000256" key="2">
    <source>
        <dbReference type="ARBA" id="ARBA00022840"/>
    </source>
</evidence>
<dbReference type="RefSeq" id="WP_090725807.1">
    <property type="nucleotide sequence ID" value="NZ_FOOU01000003.1"/>
</dbReference>
<dbReference type="Gene3D" id="1.10.8.60">
    <property type="match status" value="1"/>
</dbReference>
<keyword evidence="3" id="KW-0805">Transcription regulation</keyword>
<dbReference type="PROSITE" id="PS50045">
    <property type="entry name" value="SIGMA54_INTERACT_4"/>
    <property type="match status" value="1"/>
</dbReference>
<dbReference type="FunFam" id="3.40.50.300:FF:000006">
    <property type="entry name" value="DNA-binding transcriptional regulator NtrC"/>
    <property type="match status" value="1"/>
</dbReference>
<evidence type="ECO:0000259" key="5">
    <source>
        <dbReference type="PROSITE" id="PS50045"/>
    </source>
</evidence>
<dbReference type="Gene3D" id="3.30.450.20">
    <property type="entry name" value="PAS domain"/>
    <property type="match status" value="1"/>
</dbReference>
<dbReference type="Pfam" id="PF25601">
    <property type="entry name" value="AAA_lid_14"/>
    <property type="match status" value="1"/>
</dbReference>
<dbReference type="InterPro" id="IPR029016">
    <property type="entry name" value="GAF-like_dom_sf"/>
</dbReference>
<dbReference type="SUPFAM" id="SSF52540">
    <property type="entry name" value="P-loop containing nucleoside triphosphate hydrolases"/>
    <property type="match status" value="1"/>
</dbReference>
<dbReference type="InterPro" id="IPR002078">
    <property type="entry name" value="Sigma_54_int"/>
</dbReference>
<dbReference type="Gene3D" id="3.40.50.300">
    <property type="entry name" value="P-loop containing nucleotide triphosphate hydrolases"/>
    <property type="match status" value="1"/>
</dbReference>
<dbReference type="PANTHER" id="PTHR32071:SF77">
    <property type="entry name" value="TRANSCRIPTIONAL REGULATORY PROTEIN"/>
    <property type="match status" value="1"/>
</dbReference>
<dbReference type="PROSITE" id="PS00675">
    <property type="entry name" value="SIGMA54_INTERACT_1"/>
    <property type="match status" value="1"/>
</dbReference>
<dbReference type="PRINTS" id="PR01590">
    <property type="entry name" value="HTHFIS"/>
</dbReference>
<gene>
    <name evidence="6" type="ORF">SAMN05216175_103234</name>
</gene>
<dbReference type="Pfam" id="PF02954">
    <property type="entry name" value="HTH_8"/>
    <property type="match status" value="1"/>
</dbReference>
<dbReference type="OrthoDB" id="9804019at2"/>
<keyword evidence="1" id="KW-0547">Nucleotide-binding</keyword>
<evidence type="ECO:0000313" key="6">
    <source>
        <dbReference type="EMBL" id="SFG10255.1"/>
    </source>
</evidence>
<evidence type="ECO:0000256" key="3">
    <source>
        <dbReference type="ARBA" id="ARBA00023015"/>
    </source>
</evidence>
<dbReference type="Gene3D" id="1.10.10.60">
    <property type="entry name" value="Homeodomain-like"/>
    <property type="match status" value="1"/>
</dbReference>
<evidence type="ECO:0000256" key="4">
    <source>
        <dbReference type="ARBA" id="ARBA00023163"/>
    </source>
</evidence>
<dbReference type="Gene3D" id="3.30.450.40">
    <property type="match status" value="1"/>
</dbReference>